<sequence length="140" mass="15591">MGWRLVVGKKMVSSATKSRLKMVESSSWRVSQTSQGGISFAWLVLWRRKDSLFFPEERGLPGGWAILAEKLCSIGVVSSTKARMHLPPTFSRIAEQGGSSLEVVEGSYTNSIRKACSRMGEAIWIQSETKEVQSKELLRP</sequence>
<gene>
    <name evidence="1" type="ORF">CK203_045495</name>
</gene>
<dbReference type="AlphaFoldDB" id="A0A438HY52"/>
<reference evidence="1 2" key="1">
    <citation type="journal article" date="2018" name="PLoS Genet.">
        <title>Population sequencing reveals clonal diversity and ancestral inbreeding in the grapevine cultivar Chardonnay.</title>
        <authorList>
            <person name="Roach M.J."/>
            <person name="Johnson D.L."/>
            <person name="Bohlmann J."/>
            <person name="van Vuuren H.J."/>
            <person name="Jones S.J."/>
            <person name="Pretorius I.S."/>
            <person name="Schmidt S.A."/>
            <person name="Borneman A.R."/>
        </authorList>
    </citation>
    <scope>NUCLEOTIDE SEQUENCE [LARGE SCALE GENOMIC DNA]</scope>
    <source>
        <strain evidence="2">cv. Chardonnay</strain>
        <tissue evidence="1">Leaf</tissue>
    </source>
</reference>
<comment type="caution">
    <text evidence="1">The sequence shown here is derived from an EMBL/GenBank/DDBJ whole genome shotgun (WGS) entry which is preliminary data.</text>
</comment>
<proteinExistence type="predicted"/>
<evidence type="ECO:0000313" key="1">
    <source>
        <dbReference type="EMBL" id="RVW89398.1"/>
    </source>
</evidence>
<organism evidence="1 2">
    <name type="scientific">Vitis vinifera</name>
    <name type="common">Grape</name>
    <dbReference type="NCBI Taxonomy" id="29760"/>
    <lineage>
        <taxon>Eukaryota</taxon>
        <taxon>Viridiplantae</taxon>
        <taxon>Streptophyta</taxon>
        <taxon>Embryophyta</taxon>
        <taxon>Tracheophyta</taxon>
        <taxon>Spermatophyta</taxon>
        <taxon>Magnoliopsida</taxon>
        <taxon>eudicotyledons</taxon>
        <taxon>Gunneridae</taxon>
        <taxon>Pentapetalae</taxon>
        <taxon>rosids</taxon>
        <taxon>Vitales</taxon>
        <taxon>Vitaceae</taxon>
        <taxon>Viteae</taxon>
        <taxon>Vitis</taxon>
    </lineage>
</organism>
<accession>A0A438HY52</accession>
<dbReference type="EMBL" id="QGNW01000165">
    <property type="protein sequence ID" value="RVW89398.1"/>
    <property type="molecule type" value="Genomic_DNA"/>
</dbReference>
<protein>
    <submittedName>
        <fullName evidence="1">Uncharacterized protein</fullName>
    </submittedName>
</protein>
<dbReference type="Proteomes" id="UP000288805">
    <property type="component" value="Unassembled WGS sequence"/>
</dbReference>
<evidence type="ECO:0000313" key="2">
    <source>
        <dbReference type="Proteomes" id="UP000288805"/>
    </source>
</evidence>
<name>A0A438HY52_VITVI</name>